<evidence type="ECO:0000313" key="2">
    <source>
        <dbReference type="EMBL" id="CBX31846.1"/>
    </source>
</evidence>
<dbReference type="EMBL" id="FR695879">
    <property type="protein sequence ID" value="CBX31846.1"/>
    <property type="molecule type" value="Genomic_DNA"/>
</dbReference>
<dbReference type="SUPFAM" id="SSF53807">
    <property type="entry name" value="Helical backbone' metal receptor"/>
    <property type="match status" value="1"/>
</dbReference>
<name>E1YMQ2_9BACT</name>
<proteinExistence type="predicted"/>
<dbReference type="PANTHER" id="PTHR30535:SF34">
    <property type="entry name" value="MOLYBDATE-BINDING PROTEIN MOLA"/>
    <property type="match status" value="1"/>
</dbReference>
<reference evidence="2" key="1">
    <citation type="journal article" date="2011" name="Environ. Microbiol.">
        <title>Genomic insights into the metabolic potential of the polycyclic aromatic hydrocarbon degrading sulfate-reducing Deltaproteobacterium N47.</title>
        <authorList>
            <person name="Bergmann F."/>
            <person name="Selesi D."/>
            <person name="Weinmaier T."/>
            <person name="Tischler P."/>
            <person name="Rattei T."/>
            <person name="Meckenstock R.U."/>
        </authorList>
    </citation>
    <scope>NUCLEOTIDE SEQUENCE</scope>
</reference>
<dbReference type="PANTHER" id="PTHR30535">
    <property type="entry name" value="VITAMIN B12-BINDING PROTEIN"/>
    <property type="match status" value="1"/>
</dbReference>
<dbReference type="CDD" id="cd01147">
    <property type="entry name" value="HemV-2"/>
    <property type="match status" value="1"/>
</dbReference>
<accession>E1YMQ2</accession>
<sequence length="362" mass="39918">MKKIVVICLILIGIANIGFAKTLDIVDMTGRSVTVPFDPAKIICIGPGALRLIVYLNSQDKLAGVEDMEKLNPGGRPYWIANRHLARLPRIGPGGPGSINKKPDLEAVLSVHPDLIFMTQADSRTVNEAQKQLGIPVVALSYGAFATFDERIYDSLKLAGKILNREKRADAVIGFIETARKELWEKSKEVKEREKPGVFVGGIGFKGALGIESTEKNYIPLKWTNAKNVAEKVVASEGSHVFMDKEKLLAINPDVIFIDGGGLKLVEQDMLKKPVYYKALKAFQNKRVYSLLPFNFYTTNVETALADAYAIAKVLYPKAFADIDPEKKADAIYTFMVGKPVYADMKKDYGKIGAAYDTGLLR</sequence>
<gene>
    <name evidence="2" type="ORF">N47_N26710</name>
</gene>
<keyword evidence="2" id="KW-0449">Lipoprotein</keyword>
<dbReference type="AlphaFoldDB" id="E1YMQ2"/>
<evidence type="ECO:0000259" key="1">
    <source>
        <dbReference type="PROSITE" id="PS50983"/>
    </source>
</evidence>
<dbReference type="InterPro" id="IPR050902">
    <property type="entry name" value="ABC_Transporter_SBP"/>
</dbReference>
<protein>
    <submittedName>
        <fullName evidence="2">Uncharacterized lipoprotein MJ0085</fullName>
    </submittedName>
</protein>
<dbReference type="Gene3D" id="3.40.50.1980">
    <property type="entry name" value="Nitrogenase molybdenum iron protein domain"/>
    <property type="match status" value="2"/>
</dbReference>
<dbReference type="PROSITE" id="PS50983">
    <property type="entry name" value="FE_B12_PBP"/>
    <property type="match status" value="1"/>
</dbReference>
<dbReference type="InterPro" id="IPR002491">
    <property type="entry name" value="ABC_transptr_periplasmic_BD"/>
</dbReference>
<feature type="domain" description="Fe/B12 periplasmic-binding" evidence="1">
    <location>
        <begin position="41"/>
        <end position="319"/>
    </location>
</feature>
<dbReference type="Pfam" id="PF01497">
    <property type="entry name" value="Peripla_BP_2"/>
    <property type="match status" value="1"/>
</dbReference>
<organism evidence="2">
    <name type="scientific">uncultured Desulfobacterium sp</name>
    <dbReference type="NCBI Taxonomy" id="201089"/>
    <lineage>
        <taxon>Bacteria</taxon>
        <taxon>Pseudomonadati</taxon>
        <taxon>Thermodesulfobacteriota</taxon>
        <taxon>Desulfobacteria</taxon>
        <taxon>Desulfobacterales</taxon>
        <taxon>Desulfobacteriaceae</taxon>
        <taxon>Desulfobacterium</taxon>
        <taxon>environmental samples</taxon>
    </lineage>
</organism>